<accession>F4LIH5</accession>
<dbReference type="Pfam" id="PF13487">
    <property type="entry name" value="HD_5"/>
    <property type="match status" value="1"/>
</dbReference>
<dbReference type="OrthoDB" id="9781505at2"/>
<dbReference type="KEGG" id="tbe:Trebr_0780"/>
<dbReference type="AlphaFoldDB" id="F4LIH5"/>
<dbReference type="RefSeq" id="WP_013757935.1">
    <property type="nucleotide sequence ID" value="NC_015500.1"/>
</dbReference>
<dbReference type="Gene3D" id="1.10.3210.10">
    <property type="entry name" value="Hypothetical protein af1432"/>
    <property type="match status" value="1"/>
</dbReference>
<dbReference type="eggNOG" id="COG2206">
    <property type="taxonomic scope" value="Bacteria"/>
</dbReference>
<dbReference type="SUPFAM" id="SSF109604">
    <property type="entry name" value="HD-domain/PDEase-like"/>
    <property type="match status" value="1"/>
</dbReference>
<evidence type="ECO:0000259" key="1">
    <source>
        <dbReference type="PROSITE" id="PS51832"/>
    </source>
</evidence>
<proteinExistence type="predicted"/>
<keyword evidence="3" id="KW-1185">Reference proteome</keyword>
<evidence type="ECO:0000313" key="2">
    <source>
        <dbReference type="EMBL" id="AEE16216.1"/>
    </source>
</evidence>
<feature type="domain" description="HD-GYP" evidence="1">
    <location>
        <begin position="174"/>
        <end position="369"/>
    </location>
</feature>
<sequence length="432" mass="48390">MNSYDVADLKENTYFTDEVVLDKMFLLLNSTIPVTNDLIKALLDWDFRQVYSDGTIGTGIAKSVSAPASASEPMSAADILKFNSQMESVDPEELKIAVGQKKLGDSVKRIMEDAGQQFQDSASVDNEQSRMSMVQTVYNEYLNYIGKVYTHYATHKELNLEELHSTVKDFCVFIKENRRYVLRVEPEMEARSKNFLISHSMRSTVLAITIGLQLRIPLSKLVELGVACILHEIGMIRLPPQLYMTDRMLSPAEKNQINTHPIISYTILKSYDAPLSICLGVLEHHEKENGTGYPRHISGDKISMYAKIISVACSFEAITAPRHYKEASSSYDAMVEMLKNKGKQYDELVIKALLYSLSLFPIGAYVYLSNGKIGQVVDVNPENPKNPIVQIVGEKDTAGDPKTVETNDSTLRVMRVLNKQEVADILKTVGVK</sequence>
<dbReference type="EMBL" id="CP002696">
    <property type="protein sequence ID" value="AEE16216.1"/>
    <property type="molecule type" value="Genomic_DNA"/>
</dbReference>
<gene>
    <name evidence="2" type="ordered locus">Trebr_0780</name>
</gene>
<dbReference type="PANTHER" id="PTHR43155">
    <property type="entry name" value="CYCLIC DI-GMP PHOSPHODIESTERASE PA4108-RELATED"/>
    <property type="match status" value="1"/>
</dbReference>
<dbReference type="STRING" id="906968.Trebr_0780"/>
<dbReference type="InterPro" id="IPR037522">
    <property type="entry name" value="HD_GYP_dom"/>
</dbReference>
<dbReference type="Proteomes" id="UP000006546">
    <property type="component" value="Chromosome"/>
</dbReference>
<dbReference type="PROSITE" id="PS51832">
    <property type="entry name" value="HD_GYP"/>
    <property type="match status" value="1"/>
</dbReference>
<dbReference type="HOGENOM" id="CLU_000445_92_1_12"/>
<name>F4LIH5_TREBD</name>
<dbReference type="InterPro" id="IPR003607">
    <property type="entry name" value="HD/PDEase_dom"/>
</dbReference>
<protein>
    <submittedName>
        <fullName evidence="2">Metal dependent phosphohydrolase</fullName>
    </submittedName>
</protein>
<organism evidence="2 3">
    <name type="scientific">Treponema brennaborense (strain DSM 12168 / CIP 105900 / DD5/3)</name>
    <dbReference type="NCBI Taxonomy" id="906968"/>
    <lineage>
        <taxon>Bacteria</taxon>
        <taxon>Pseudomonadati</taxon>
        <taxon>Spirochaetota</taxon>
        <taxon>Spirochaetia</taxon>
        <taxon>Spirochaetales</taxon>
        <taxon>Treponemataceae</taxon>
        <taxon>Treponema</taxon>
    </lineage>
</organism>
<dbReference type="CDD" id="cd00077">
    <property type="entry name" value="HDc"/>
    <property type="match status" value="1"/>
</dbReference>
<dbReference type="SMART" id="SM00471">
    <property type="entry name" value="HDc"/>
    <property type="match status" value="1"/>
</dbReference>
<dbReference type="PANTHER" id="PTHR43155:SF2">
    <property type="entry name" value="CYCLIC DI-GMP PHOSPHODIESTERASE PA4108"/>
    <property type="match status" value="1"/>
</dbReference>
<reference evidence="3" key="1">
    <citation type="submission" date="2011-04" db="EMBL/GenBank/DDBJ databases">
        <title>The complete genome of Treponema brennaborense DSM 12168.</title>
        <authorList>
            <person name="Lucas S."/>
            <person name="Han J."/>
            <person name="Lapidus A."/>
            <person name="Bruce D."/>
            <person name="Goodwin L."/>
            <person name="Pitluck S."/>
            <person name="Peters L."/>
            <person name="Kyrpides N."/>
            <person name="Mavromatis K."/>
            <person name="Ivanova N."/>
            <person name="Mikhailova N."/>
            <person name="Pagani I."/>
            <person name="Teshima H."/>
            <person name="Detter J.C."/>
            <person name="Tapia R."/>
            <person name="Han C."/>
            <person name="Land M."/>
            <person name="Hauser L."/>
            <person name="Markowitz V."/>
            <person name="Cheng J.-F."/>
            <person name="Hugenholtz P."/>
            <person name="Woyke T."/>
            <person name="Wu D."/>
            <person name="Gronow S."/>
            <person name="Wellnitz S."/>
            <person name="Brambilla E."/>
            <person name="Klenk H.-P."/>
            <person name="Eisen J.A."/>
        </authorList>
    </citation>
    <scope>NUCLEOTIDE SEQUENCE [LARGE SCALE GENOMIC DNA]</scope>
    <source>
        <strain evidence="3">DSM 12168 / CIP 105900 / DD5/3</strain>
    </source>
</reference>
<evidence type="ECO:0000313" key="3">
    <source>
        <dbReference type="Proteomes" id="UP000006546"/>
    </source>
</evidence>